<dbReference type="RefSeq" id="WP_122193418.1">
    <property type="nucleotide sequence ID" value="NZ_JBHSKC010000020.1"/>
</dbReference>
<evidence type="ECO:0000259" key="1">
    <source>
        <dbReference type="Pfam" id="PF04149"/>
    </source>
</evidence>
<gene>
    <name evidence="2" type="ORF">EBO15_06720</name>
</gene>
<protein>
    <submittedName>
        <fullName evidence="2">DUF397 domain-containing protein</fullName>
    </submittedName>
</protein>
<sequence length="64" mass="6812">MDVTELEWRKSTRSHADGDQCVEVAAAGAGVLIRDSKAPHVGHLLVDRAVFGSAVGWIKQLGQA</sequence>
<evidence type="ECO:0000313" key="2">
    <source>
        <dbReference type="EMBL" id="RMI46611.1"/>
    </source>
</evidence>
<name>A0A3M2MAU9_9ACTN</name>
<proteinExistence type="predicted"/>
<dbReference type="EMBL" id="RFFG01000008">
    <property type="protein sequence ID" value="RMI46611.1"/>
    <property type="molecule type" value="Genomic_DNA"/>
</dbReference>
<dbReference type="AlphaFoldDB" id="A0A3M2MAU9"/>
<accession>A0A3M2MAU9</accession>
<dbReference type="OrthoDB" id="3483392at2"/>
<dbReference type="Pfam" id="PF04149">
    <property type="entry name" value="DUF397"/>
    <property type="match status" value="1"/>
</dbReference>
<dbReference type="InterPro" id="IPR007278">
    <property type="entry name" value="DUF397"/>
</dbReference>
<evidence type="ECO:0000313" key="3">
    <source>
        <dbReference type="Proteomes" id="UP000282674"/>
    </source>
</evidence>
<organism evidence="2 3">
    <name type="scientific">Actinomadura harenae</name>
    <dbReference type="NCBI Taxonomy" id="2483351"/>
    <lineage>
        <taxon>Bacteria</taxon>
        <taxon>Bacillati</taxon>
        <taxon>Actinomycetota</taxon>
        <taxon>Actinomycetes</taxon>
        <taxon>Streptosporangiales</taxon>
        <taxon>Thermomonosporaceae</taxon>
        <taxon>Actinomadura</taxon>
    </lineage>
</organism>
<reference evidence="2 3" key="1">
    <citation type="submission" date="2018-10" db="EMBL/GenBank/DDBJ databases">
        <title>Isolation from soil.</title>
        <authorList>
            <person name="Hu J."/>
        </authorList>
    </citation>
    <scope>NUCLEOTIDE SEQUENCE [LARGE SCALE GENOMIC DNA]</scope>
    <source>
        <strain evidence="2 3">NEAU-Ht49</strain>
    </source>
</reference>
<feature type="domain" description="DUF397" evidence="1">
    <location>
        <begin position="6"/>
        <end position="53"/>
    </location>
</feature>
<keyword evidence="3" id="KW-1185">Reference proteome</keyword>
<dbReference type="Proteomes" id="UP000282674">
    <property type="component" value="Unassembled WGS sequence"/>
</dbReference>
<comment type="caution">
    <text evidence="2">The sequence shown here is derived from an EMBL/GenBank/DDBJ whole genome shotgun (WGS) entry which is preliminary data.</text>
</comment>